<name>A0ABW7FYS1_9BURK</name>
<dbReference type="Proteomes" id="UP001606099">
    <property type="component" value="Unassembled WGS sequence"/>
</dbReference>
<feature type="transmembrane region" description="Helical" evidence="1">
    <location>
        <begin position="513"/>
        <end position="535"/>
    </location>
</feature>
<dbReference type="EMBL" id="JBIGHZ010000005">
    <property type="protein sequence ID" value="MFG6449395.1"/>
    <property type="molecule type" value="Genomic_DNA"/>
</dbReference>
<reference evidence="2 3" key="1">
    <citation type="submission" date="2024-08" db="EMBL/GenBank/DDBJ databases">
        <authorList>
            <person name="Lu H."/>
        </authorList>
    </citation>
    <scope>NUCLEOTIDE SEQUENCE [LARGE SCALE GENOMIC DNA]</scope>
    <source>
        <strain evidence="2 3">BYS180W</strain>
    </source>
</reference>
<feature type="transmembrane region" description="Helical" evidence="1">
    <location>
        <begin position="172"/>
        <end position="196"/>
    </location>
</feature>
<protein>
    <submittedName>
        <fullName evidence="2">PepSY-associated TM helix domain-containing protein</fullName>
    </submittedName>
</protein>
<proteinExistence type="predicted"/>
<dbReference type="Pfam" id="PF03929">
    <property type="entry name" value="PepSY_TM"/>
    <property type="match status" value="1"/>
</dbReference>
<evidence type="ECO:0000313" key="3">
    <source>
        <dbReference type="Proteomes" id="UP001606099"/>
    </source>
</evidence>
<feature type="transmembrane region" description="Helical" evidence="1">
    <location>
        <begin position="452"/>
        <end position="472"/>
    </location>
</feature>
<evidence type="ECO:0000313" key="2">
    <source>
        <dbReference type="EMBL" id="MFG6449395.1"/>
    </source>
</evidence>
<organism evidence="2 3">
    <name type="scientific">Roseateles rivi</name>
    <dbReference type="NCBI Taxonomy" id="3299028"/>
    <lineage>
        <taxon>Bacteria</taxon>
        <taxon>Pseudomonadati</taxon>
        <taxon>Pseudomonadota</taxon>
        <taxon>Betaproteobacteria</taxon>
        <taxon>Burkholderiales</taxon>
        <taxon>Sphaerotilaceae</taxon>
        <taxon>Roseateles</taxon>
    </lineage>
</organism>
<evidence type="ECO:0000256" key="1">
    <source>
        <dbReference type="SAM" id="Phobius"/>
    </source>
</evidence>
<feature type="transmembrane region" description="Helical" evidence="1">
    <location>
        <begin position="415"/>
        <end position="437"/>
    </location>
</feature>
<keyword evidence="1" id="KW-0472">Membrane</keyword>
<gene>
    <name evidence="2" type="ORF">ACG0Z6_14295</name>
</gene>
<dbReference type="RefSeq" id="WP_394462536.1">
    <property type="nucleotide sequence ID" value="NZ_JBIGHZ010000005.1"/>
</dbReference>
<feature type="transmembrane region" description="Helical" evidence="1">
    <location>
        <begin position="217"/>
        <end position="243"/>
    </location>
</feature>
<comment type="caution">
    <text evidence="2">The sequence shown here is derived from an EMBL/GenBank/DDBJ whole genome shotgun (WGS) entry which is preliminary data.</text>
</comment>
<dbReference type="PANTHER" id="PTHR34219">
    <property type="entry name" value="IRON-REGULATED INNER MEMBRANE PROTEIN-RELATED"/>
    <property type="match status" value="1"/>
</dbReference>
<feature type="transmembrane region" description="Helical" evidence="1">
    <location>
        <begin position="12"/>
        <end position="36"/>
    </location>
</feature>
<feature type="transmembrane region" description="Helical" evidence="1">
    <location>
        <begin position="484"/>
        <end position="501"/>
    </location>
</feature>
<keyword evidence="3" id="KW-1185">Reference proteome</keyword>
<dbReference type="InterPro" id="IPR005625">
    <property type="entry name" value="PepSY-ass_TM"/>
</dbReference>
<sequence>MSPNFRQSMAWVHTWFGLVVGFVLIVVFFFGTLSVFDREIDRWSLPNTRFEPQPMPSFDKVLLPASRLATPTDEAMAEGQALSKTPLPSRQDLVADEIWAYTTHRDPLLRMGVDFAVPNPIDPHAHNHIGSDLTIDPRSGQPISSSQLALGTGFIFPMHYSLHLHWAHLGIWLVGLCGLVLMAGLVSGVVIHRKIFREFFTFRPNKHLQRSTLDLHNLTGVVALPFHFFFGLTGLMIFAAIYLPITDTQLKPLHERHEAAAHAAKGLPEHRAGVAAPLASVDAMVQDAKARWAARGMPGEVGFLQIHHLGDANSYVSLHRAGSDRVALVGQTIHYAGATGRLLHEEPERSKAAGLHEFFVGLHLQHFEHWALRWLYVLGGLLGCACIATGFVFFVEKRKAQHARQGRSGARWVDALAVTSVTGMVLATLVLLCSNWVLPTQLSERAQWQERLFWGAWLLSFVHAAWRSAPVALARRNPAWAEQCWAVAALALLAVLLNAWATGDALWRTLPQAYWPVAAMDICLLLTAGVSAWAARRLGRARQGQSATVTPLRQEGAHA</sequence>
<feature type="transmembrane region" description="Helical" evidence="1">
    <location>
        <begin position="374"/>
        <end position="395"/>
    </location>
</feature>
<keyword evidence="1" id="KW-0812">Transmembrane</keyword>
<dbReference type="PANTHER" id="PTHR34219:SF4">
    <property type="entry name" value="PEPSY DOMAIN-CONTAINING PROTEIN"/>
    <property type="match status" value="1"/>
</dbReference>
<accession>A0ABW7FYS1</accession>
<keyword evidence="1" id="KW-1133">Transmembrane helix</keyword>